<dbReference type="EMBL" id="JACIEZ010000001">
    <property type="protein sequence ID" value="MBB4063720.1"/>
    <property type="molecule type" value="Genomic_DNA"/>
</dbReference>
<keyword evidence="4" id="KW-0443">Lipid metabolism</keyword>
<dbReference type="PIRSF" id="PIRSF000114">
    <property type="entry name" value="Glycerol-3-P_dh"/>
    <property type="match status" value="1"/>
</dbReference>
<evidence type="ECO:0000313" key="15">
    <source>
        <dbReference type="Proteomes" id="UP000528286"/>
    </source>
</evidence>
<keyword evidence="3 10" id="KW-0560">Oxidoreductase</keyword>
<reference evidence="14 15" key="1">
    <citation type="submission" date="2020-08" db="EMBL/GenBank/DDBJ databases">
        <title>Genomic Encyclopedia of Type Strains, Phase IV (KMG-IV): sequencing the most valuable type-strain genomes for metagenomic binning, comparative biology and taxonomic classification.</title>
        <authorList>
            <person name="Goeker M."/>
        </authorList>
    </citation>
    <scope>NUCLEOTIDE SEQUENCE [LARGE SCALE GENOMIC DNA]</scope>
    <source>
        <strain evidence="14 15">DSM 29853</strain>
    </source>
</reference>
<dbReference type="EC" id="1.1.1.94" evidence="11"/>
<dbReference type="AlphaFoldDB" id="A0A7W6J2S8"/>
<organism evidence="14 15">
    <name type="scientific">Gellertiella hungarica</name>
    <dbReference type="NCBI Taxonomy" id="1572859"/>
    <lineage>
        <taxon>Bacteria</taxon>
        <taxon>Pseudomonadati</taxon>
        <taxon>Pseudomonadota</taxon>
        <taxon>Alphaproteobacteria</taxon>
        <taxon>Hyphomicrobiales</taxon>
        <taxon>Rhizobiaceae</taxon>
        <taxon>Gellertiella</taxon>
    </lineage>
</organism>
<keyword evidence="2" id="KW-0444">Lipid biosynthesis</keyword>
<feature type="binding site" evidence="9">
    <location>
        <position position="270"/>
    </location>
    <ligand>
        <name>NAD(+)</name>
        <dbReference type="ChEBI" id="CHEBI:57540"/>
    </ligand>
</feature>
<dbReference type="InterPro" id="IPR036291">
    <property type="entry name" value="NAD(P)-bd_dom_sf"/>
</dbReference>
<dbReference type="SUPFAM" id="SSF48179">
    <property type="entry name" value="6-phosphogluconate dehydrogenase C-terminal domain-like"/>
    <property type="match status" value="1"/>
</dbReference>
<gene>
    <name evidence="14" type="ORF">GGR23_000881</name>
</gene>
<keyword evidence="15" id="KW-1185">Reference proteome</keyword>
<evidence type="ECO:0000259" key="13">
    <source>
        <dbReference type="Pfam" id="PF07479"/>
    </source>
</evidence>
<name>A0A7W6J2S8_9HYPH</name>
<proteinExistence type="inferred from homology"/>
<dbReference type="GO" id="GO:0046168">
    <property type="term" value="P:glycerol-3-phosphate catabolic process"/>
    <property type="evidence" value="ECO:0007669"/>
    <property type="project" value="InterPro"/>
</dbReference>
<dbReference type="InterPro" id="IPR006168">
    <property type="entry name" value="G3P_DH_NAD-dep"/>
</dbReference>
<dbReference type="RefSeq" id="WP_183364885.1">
    <property type="nucleotide sequence ID" value="NZ_JACIEZ010000001.1"/>
</dbReference>
<dbReference type="GO" id="GO:0008654">
    <property type="term" value="P:phospholipid biosynthetic process"/>
    <property type="evidence" value="ECO:0007669"/>
    <property type="project" value="UniProtKB-KW"/>
</dbReference>
<dbReference type="InterPro" id="IPR008927">
    <property type="entry name" value="6-PGluconate_DH-like_C_sf"/>
</dbReference>
<feature type="binding site" evidence="8">
    <location>
        <begin position="270"/>
        <end position="271"/>
    </location>
    <ligand>
        <name>substrate</name>
    </ligand>
</feature>
<dbReference type="GO" id="GO:0005975">
    <property type="term" value="P:carbohydrate metabolic process"/>
    <property type="evidence" value="ECO:0007669"/>
    <property type="project" value="InterPro"/>
</dbReference>
<dbReference type="PANTHER" id="PTHR11728">
    <property type="entry name" value="GLYCEROL-3-PHOSPHATE DEHYDROGENASE"/>
    <property type="match status" value="1"/>
</dbReference>
<dbReference type="SUPFAM" id="SSF51735">
    <property type="entry name" value="NAD(P)-binding Rossmann-fold domains"/>
    <property type="match status" value="1"/>
</dbReference>
<evidence type="ECO:0000256" key="11">
    <source>
        <dbReference type="RuleBase" id="RU000439"/>
    </source>
</evidence>
<protein>
    <recommendedName>
        <fullName evidence="11">Glycerol-3-phosphate dehydrogenase</fullName>
        <ecNumber evidence="11">1.1.1.94</ecNumber>
    </recommendedName>
</protein>
<evidence type="ECO:0000256" key="6">
    <source>
        <dbReference type="ARBA" id="ARBA00023264"/>
    </source>
</evidence>
<dbReference type="InterPro" id="IPR013328">
    <property type="entry name" value="6PGD_dom2"/>
</dbReference>
<keyword evidence="6" id="KW-1208">Phospholipid metabolism</keyword>
<feature type="binding site" evidence="9">
    <location>
        <position position="148"/>
    </location>
    <ligand>
        <name>NAD(+)</name>
        <dbReference type="ChEBI" id="CHEBI:57540"/>
    </ligand>
</feature>
<keyword evidence="9 10" id="KW-0520">NAD</keyword>
<feature type="domain" description="Glycerol-3-phosphate dehydrogenase NAD-dependent C-terminal" evidence="13">
    <location>
        <begin position="188"/>
        <end position="309"/>
    </location>
</feature>
<evidence type="ECO:0000256" key="7">
    <source>
        <dbReference type="PIRSR" id="PIRSR000114-1"/>
    </source>
</evidence>
<dbReference type="Pfam" id="PF07479">
    <property type="entry name" value="NAD_Gly3P_dh_C"/>
    <property type="match status" value="1"/>
</dbReference>
<evidence type="ECO:0000313" key="14">
    <source>
        <dbReference type="EMBL" id="MBB4063720.1"/>
    </source>
</evidence>
<evidence type="ECO:0000256" key="9">
    <source>
        <dbReference type="PIRSR" id="PIRSR000114-3"/>
    </source>
</evidence>
<evidence type="ECO:0000256" key="8">
    <source>
        <dbReference type="PIRSR" id="PIRSR000114-2"/>
    </source>
</evidence>
<dbReference type="Gene3D" id="3.40.50.720">
    <property type="entry name" value="NAD(P)-binding Rossmann-like Domain"/>
    <property type="match status" value="1"/>
</dbReference>
<evidence type="ECO:0000256" key="5">
    <source>
        <dbReference type="ARBA" id="ARBA00023209"/>
    </source>
</evidence>
<comment type="similarity">
    <text evidence="1 10">Belongs to the NAD-dependent glycerol-3-phosphate dehydrogenase family.</text>
</comment>
<evidence type="ECO:0000256" key="1">
    <source>
        <dbReference type="ARBA" id="ARBA00011009"/>
    </source>
</evidence>
<feature type="domain" description="Glycerol-3-phosphate dehydrogenase NAD-dependent N-terminal" evidence="12">
    <location>
        <begin position="6"/>
        <end position="165"/>
    </location>
</feature>
<dbReference type="Gene3D" id="1.10.1040.10">
    <property type="entry name" value="N-(1-d-carboxylethyl)-l-norvaline Dehydrogenase, domain 2"/>
    <property type="match status" value="1"/>
</dbReference>
<keyword evidence="5" id="KW-0594">Phospholipid biosynthesis</keyword>
<dbReference type="PANTHER" id="PTHR11728:SF1">
    <property type="entry name" value="GLYCEROL-3-PHOSPHATE DEHYDROGENASE [NAD(+)] 2, CHLOROPLASTIC"/>
    <property type="match status" value="1"/>
</dbReference>
<dbReference type="PRINTS" id="PR00077">
    <property type="entry name" value="GPDHDRGNASE"/>
</dbReference>
<dbReference type="InterPro" id="IPR011128">
    <property type="entry name" value="G3P_DH_NAD-dep_N"/>
</dbReference>
<dbReference type="GO" id="GO:0005829">
    <property type="term" value="C:cytosol"/>
    <property type="evidence" value="ECO:0007669"/>
    <property type="project" value="TreeGrafter"/>
</dbReference>
<evidence type="ECO:0000256" key="10">
    <source>
        <dbReference type="RuleBase" id="RU000437"/>
    </source>
</evidence>
<comment type="caution">
    <text evidence="14">The sequence shown here is derived from an EMBL/GenBank/DDBJ whole genome shotgun (WGS) entry which is preliminary data.</text>
</comment>
<dbReference type="Pfam" id="PF01210">
    <property type="entry name" value="NAD_Gly3P_dh_N"/>
    <property type="match status" value="1"/>
</dbReference>
<feature type="binding site" evidence="9">
    <location>
        <begin position="8"/>
        <end position="13"/>
    </location>
    <ligand>
        <name>NAD(+)</name>
        <dbReference type="ChEBI" id="CHEBI:57540"/>
    </ligand>
</feature>
<evidence type="ECO:0000256" key="4">
    <source>
        <dbReference type="ARBA" id="ARBA00023098"/>
    </source>
</evidence>
<comment type="catalytic activity">
    <reaction evidence="11">
        <text>sn-glycerol 3-phosphate + NADP(+) = dihydroxyacetone phosphate + NADPH + H(+)</text>
        <dbReference type="Rhea" id="RHEA:11096"/>
        <dbReference type="ChEBI" id="CHEBI:15378"/>
        <dbReference type="ChEBI" id="CHEBI:57597"/>
        <dbReference type="ChEBI" id="CHEBI:57642"/>
        <dbReference type="ChEBI" id="CHEBI:57783"/>
        <dbReference type="ChEBI" id="CHEBI:58349"/>
        <dbReference type="EC" id="1.1.1.94"/>
    </reaction>
</comment>
<evidence type="ECO:0000256" key="2">
    <source>
        <dbReference type="ARBA" id="ARBA00022516"/>
    </source>
</evidence>
<dbReference type="GO" id="GO:0051287">
    <property type="term" value="F:NAD binding"/>
    <property type="evidence" value="ECO:0007669"/>
    <property type="project" value="InterPro"/>
</dbReference>
<dbReference type="Proteomes" id="UP000528286">
    <property type="component" value="Unassembled WGS sequence"/>
</dbReference>
<feature type="binding site" evidence="8">
    <location>
        <position position="109"/>
    </location>
    <ligand>
        <name>substrate</name>
    </ligand>
</feature>
<evidence type="ECO:0000256" key="3">
    <source>
        <dbReference type="ARBA" id="ARBA00023002"/>
    </source>
</evidence>
<accession>A0A7W6J2S8</accession>
<evidence type="ECO:0000259" key="12">
    <source>
        <dbReference type="Pfam" id="PF01210"/>
    </source>
</evidence>
<sequence>MTRAIILGAGVMGTSFGLPLSDRGMEVRLVGTHLDRQLVAGMKQDGVHPRLRAPIGERFSLYDDTDIERAFAEPADLVVVGVSTPGVSYAIEKLSRHMRGKPAIVLLTKGIAEGEGGIEILPDTMARAFARQGIGHGPIGAVGGPCIAGELAVRRDTTAIIGFREPGLAATWAAAIATPYYTLRHTEDLVGLEICAALKNFYAIGVSVPQGQAEIRPASNGAGLHNATASLFNQAVNELSAIVAASGGNPSTAQGLAGLGDLHVTCQAGRNSRLGRLMGAGSSYADAMGGPLKGETVEGTLVAQTLAGPLAALAAAGRLPESAVPLARSIIAAVTANRPLAPAWDRYHLTA</sequence>
<dbReference type="InterPro" id="IPR006109">
    <property type="entry name" value="G3P_DH_NAD-dep_C"/>
</dbReference>
<feature type="active site" description="Proton acceptor" evidence="7">
    <location>
        <position position="199"/>
    </location>
</feature>
<dbReference type="GO" id="GO:0047952">
    <property type="term" value="F:glycerol-3-phosphate dehydrogenase [NAD(P)+] activity"/>
    <property type="evidence" value="ECO:0007669"/>
    <property type="project" value="UniProtKB-EC"/>
</dbReference>